<evidence type="ECO:0008006" key="3">
    <source>
        <dbReference type="Google" id="ProtNLM"/>
    </source>
</evidence>
<evidence type="ECO:0000313" key="2">
    <source>
        <dbReference type="Proteomes" id="UP000257109"/>
    </source>
</evidence>
<dbReference type="EMBL" id="QJKJ01001813">
    <property type="protein sequence ID" value="RDY05786.1"/>
    <property type="molecule type" value="Genomic_DNA"/>
</dbReference>
<evidence type="ECO:0000313" key="1">
    <source>
        <dbReference type="EMBL" id="RDY05786.1"/>
    </source>
</evidence>
<gene>
    <name evidence="1" type="ORF">CR513_10328</name>
</gene>
<protein>
    <recommendedName>
        <fullName evidence="3">RNase H type-1 domain-containing protein</fullName>
    </recommendedName>
</protein>
<proteinExistence type="predicted"/>
<dbReference type="OrthoDB" id="1435729at2759"/>
<reference evidence="1" key="1">
    <citation type="submission" date="2018-05" db="EMBL/GenBank/DDBJ databases">
        <title>Draft genome of Mucuna pruriens seed.</title>
        <authorList>
            <person name="Nnadi N.E."/>
            <person name="Vos R."/>
            <person name="Hasami M.H."/>
            <person name="Devisetty U.K."/>
            <person name="Aguiy J.C."/>
        </authorList>
    </citation>
    <scope>NUCLEOTIDE SEQUENCE [LARGE SCALE GENOMIC DNA]</scope>
    <source>
        <strain evidence="1">JCA_2017</strain>
    </source>
</reference>
<dbReference type="Proteomes" id="UP000257109">
    <property type="component" value="Unassembled WGS sequence"/>
</dbReference>
<keyword evidence="2" id="KW-1185">Reference proteome</keyword>
<name>A0A371HSL1_MUCPR</name>
<feature type="non-terminal residue" evidence="1">
    <location>
        <position position="1"/>
    </location>
</feature>
<dbReference type="PANTHER" id="PTHR34023">
    <property type="entry name" value="RNASE H DOMAIN-CONTAINING PROTEIN"/>
    <property type="match status" value="1"/>
</dbReference>
<accession>A0A371HSL1</accession>
<dbReference type="PANTHER" id="PTHR34023:SF4">
    <property type="entry name" value="RNASE H TYPE-1 DOMAIN-CONTAINING PROTEIN"/>
    <property type="match status" value="1"/>
</dbReference>
<comment type="caution">
    <text evidence="1">The sequence shown here is derived from an EMBL/GenBank/DDBJ whole genome shotgun (WGS) entry which is preliminary data.</text>
</comment>
<organism evidence="1 2">
    <name type="scientific">Mucuna pruriens</name>
    <name type="common">Velvet bean</name>
    <name type="synonym">Dolichos pruriens</name>
    <dbReference type="NCBI Taxonomy" id="157652"/>
    <lineage>
        <taxon>Eukaryota</taxon>
        <taxon>Viridiplantae</taxon>
        <taxon>Streptophyta</taxon>
        <taxon>Embryophyta</taxon>
        <taxon>Tracheophyta</taxon>
        <taxon>Spermatophyta</taxon>
        <taxon>Magnoliopsida</taxon>
        <taxon>eudicotyledons</taxon>
        <taxon>Gunneridae</taxon>
        <taxon>Pentapetalae</taxon>
        <taxon>rosids</taxon>
        <taxon>fabids</taxon>
        <taxon>Fabales</taxon>
        <taxon>Fabaceae</taxon>
        <taxon>Papilionoideae</taxon>
        <taxon>50 kb inversion clade</taxon>
        <taxon>NPAAA clade</taxon>
        <taxon>indigoferoid/millettioid clade</taxon>
        <taxon>Phaseoleae</taxon>
        <taxon>Mucuna</taxon>
    </lineage>
</organism>
<dbReference type="AlphaFoldDB" id="A0A371HSL1"/>
<sequence length="81" mass="9447">MTPVKFVIVDTLIVHHHFANQLAVIREFVLKDGQFKIQYTLRERNQCVYFLTKIGAKEVESIVVLPEPPTHMRMLLVVDEI</sequence>